<gene>
    <name evidence="3" type="ORF">PHMEG_00012708</name>
</gene>
<sequence length="96" mass="10852">MAQHEHYMNHLSNADHHKTVSGDSDELLCKVDRHLYRQMATVNHQLKRAVSTIGDDPTQLSLHSLRRGGAIALFAAGVDELAIKAFGRWRSISYER</sequence>
<organism evidence="3 4">
    <name type="scientific">Phytophthora megakarya</name>
    <dbReference type="NCBI Taxonomy" id="4795"/>
    <lineage>
        <taxon>Eukaryota</taxon>
        <taxon>Sar</taxon>
        <taxon>Stramenopiles</taxon>
        <taxon>Oomycota</taxon>
        <taxon>Peronosporomycetes</taxon>
        <taxon>Peronosporales</taxon>
        <taxon>Peronosporaceae</taxon>
        <taxon>Phytophthora</taxon>
    </lineage>
</organism>
<accession>A0A225W918</accession>
<protein>
    <recommendedName>
        <fullName evidence="5">Tyr recombinase domain-containing protein</fullName>
    </recommendedName>
</protein>
<dbReference type="EMBL" id="NBNE01001470">
    <property type="protein sequence ID" value="OWZ13894.1"/>
    <property type="molecule type" value="Genomic_DNA"/>
</dbReference>
<dbReference type="Proteomes" id="UP000198211">
    <property type="component" value="Unassembled WGS sequence"/>
</dbReference>
<dbReference type="InterPro" id="IPR011010">
    <property type="entry name" value="DNA_brk_join_enz"/>
</dbReference>
<dbReference type="InterPro" id="IPR013762">
    <property type="entry name" value="Integrase-like_cat_sf"/>
</dbReference>
<evidence type="ECO:0000313" key="4">
    <source>
        <dbReference type="Proteomes" id="UP000198211"/>
    </source>
</evidence>
<keyword evidence="1" id="KW-0233">DNA recombination</keyword>
<proteinExistence type="predicted"/>
<evidence type="ECO:0008006" key="5">
    <source>
        <dbReference type="Google" id="ProtNLM"/>
    </source>
</evidence>
<evidence type="ECO:0000256" key="1">
    <source>
        <dbReference type="ARBA" id="ARBA00023172"/>
    </source>
</evidence>
<evidence type="ECO:0000256" key="2">
    <source>
        <dbReference type="SAM" id="MobiDB-lite"/>
    </source>
</evidence>
<dbReference type="GO" id="GO:0003677">
    <property type="term" value="F:DNA binding"/>
    <property type="evidence" value="ECO:0007669"/>
    <property type="project" value="InterPro"/>
</dbReference>
<evidence type="ECO:0000313" key="3">
    <source>
        <dbReference type="EMBL" id="OWZ13894.1"/>
    </source>
</evidence>
<reference evidence="4" key="1">
    <citation type="submission" date="2017-03" db="EMBL/GenBank/DDBJ databases">
        <title>Phytopthora megakarya and P. palmivora, two closely related causual agents of cacao black pod achieved similar genome size and gene model numbers by different mechanisms.</title>
        <authorList>
            <person name="Ali S."/>
            <person name="Shao J."/>
            <person name="Larry D.J."/>
            <person name="Kronmiller B."/>
            <person name="Shen D."/>
            <person name="Strem M.D."/>
            <person name="Melnick R.L."/>
            <person name="Guiltinan M.J."/>
            <person name="Tyler B.M."/>
            <person name="Meinhardt L.W."/>
            <person name="Bailey B.A."/>
        </authorList>
    </citation>
    <scope>NUCLEOTIDE SEQUENCE [LARGE SCALE GENOMIC DNA]</scope>
    <source>
        <strain evidence="4">zdho120</strain>
    </source>
</reference>
<dbReference type="GO" id="GO:0006310">
    <property type="term" value="P:DNA recombination"/>
    <property type="evidence" value="ECO:0007669"/>
    <property type="project" value="UniProtKB-KW"/>
</dbReference>
<comment type="caution">
    <text evidence="3">The sequence shown here is derived from an EMBL/GenBank/DDBJ whole genome shotgun (WGS) entry which is preliminary data.</text>
</comment>
<feature type="region of interest" description="Disordered" evidence="2">
    <location>
        <begin position="1"/>
        <end position="20"/>
    </location>
</feature>
<dbReference type="SUPFAM" id="SSF56349">
    <property type="entry name" value="DNA breaking-rejoining enzymes"/>
    <property type="match status" value="1"/>
</dbReference>
<name>A0A225W918_9STRA</name>
<dbReference type="AlphaFoldDB" id="A0A225W918"/>
<keyword evidence="4" id="KW-1185">Reference proteome</keyword>
<dbReference type="OrthoDB" id="167975at2759"/>
<dbReference type="Gene3D" id="1.10.443.10">
    <property type="entry name" value="Intergrase catalytic core"/>
    <property type="match status" value="1"/>
</dbReference>
<dbReference type="GO" id="GO:0015074">
    <property type="term" value="P:DNA integration"/>
    <property type="evidence" value="ECO:0007669"/>
    <property type="project" value="InterPro"/>
</dbReference>